<evidence type="ECO:0000313" key="2">
    <source>
        <dbReference type="Proteomes" id="UP001157502"/>
    </source>
</evidence>
<keyword evidence="2" id="KW-1185">Reference proteome</keyword>
<name>A0ACC2G7Z6_DALPE</name>
<dbReference type="Proteomes" id="UP001157502">
    <property type="component" value="Chromosome 16"/>
</dbReference>
<proteinExistence type="predicted"/>
<evidence type="ECO:0000313" key="1">
    <source>
        <dbReference type="EMBL" id="KAJ7999655.1"/>
    </source>
</evidence>
<comment type="caution">
    <text evidence="1">The sequence shown here is derived from an EMBL/GenBank/DDBJ whole genome shotgun (WGS) entry which is preliminary data.</text>
</comment>
<gene>
    <name evidence="1" type="ORF">DPEC_G00196660</name>
</gene>
<dbReference type="EMBL" id="CM055743">
    <property type="protein sequence ID" value="KAJ7999655.1"/>
    <property type="molecule type" value="Genomic_DNA"/>
</dbReference>
<accession>A0ACC2G7Z6</accession>
<sequence length="280" mass="30709">MSTCNDDVVVKPNKSVAQLDPLPPVSSTTQPTWRKRKVTMPDGDNAHKKGRPGMSITISKCQLQDKSPEILKEKAARKTFRSAIIYNLKMVKLIKAFNGLKIDLDSKYCAQIDPLPPVSSTTQPTRRKRKLTMPDGDNAHKKGKPGTTVDSHREARPLNQTSLFKPTVMSAVPQSPVKTSRSAISDNLKMDQLIKAFNGLKIDLDSKYCAQLDPLPIVSSTTQPTSRKRKLTMPDGDIAHKRSKPVPGPVTLSAVPQSCVTTPCTATADLFTLGLEYIGY</sequence>
<reference evidence="1" key="1">
    <citation type="submission" date="2021-05" db="EMBL/GenBank/DDBJ databases">
        <authorList>
            <person name="Pan Q."/>
            <person name="Jouanno E."/>
            <person name="Zahm M."/>
            <person name="Klopp C."/>
            <person name="Cabau C."/>
            <person name="Louis A."/>
            <person name="Berthelot C."/>
            <person name="Parey E."/>
            <person name="Roest Crollius H."/>
            <person name="Montfort J."/>
            <person name="Robinson-Rechavi M."/>
            <person name="Bouchez O."/>
            <person name="Lampietro C."/>
            <person name="Lopez Roques C."/>
            <person name="Donnadieu C."/>
            <person name="Postlethwait J."/>
            <person name="Bobe J."/>
            <person name="Dillon D."/>
            <person name="Chandos A."/>
            <person name="von Hippel F."/>
            <person name="Guiguen Y."/>
        </authorList>
    </citation>
    <scope>NUCLEOTIDE SEQUENCE</scope>
    <source>
        <strain evidence="1">YG-Jan2019</strain>
    </source>
</reference>
<protein>
    <submittedName>
        <fullName evidence="1">Uncharacterized protein</fullName>
    </submittedName>
</protein>
<organism evidence="1 2">
    <name type="scientific">Dallia pectoralis</name>
    <name type="common">Alaska blackfish</name>
    <dbReference type="NCBI Taxonomy" id="75939"/>
    <lineage>
        <taxon>Eukaryota</taxon>
        <taxon>Metazoa</taxon>
        <taxon>Chordata</taxon>
        <taxon>Craniata</taxon>
        <taxon>Vertebrata</taxon>
        <taxon>Euteleostomi</taxon>
        <taxon>Actinopterygii</taxon>
        <taxon>Neopterygii</taxon>
        <taxon>Teleostei</taxon>
        <taxon>Protacanthopterygii</taxon>
        <taxon>Esociformes</taxon>
        <taxon>Umbridae</taxon>
        <taxon>Dallia</taxon>
    </lineage>
</organism>